<feature type="domain" description="HTH LytTR-type" evidence="5">
    <location>
        <begin position="133"/>
        <end position="231"/>
    </location>
</feature>
<evidence type="ECO:0000256" key="1">
    <source>
        <dbReference type="ARBA" id="ARBA00018672"/>
    </source>
</evidence>
<dbReference type="InterPro" id="IPR007492">
    <property type="entry name" value="LytTR_DNA-bd_dom"/>
</dbReference>
<comment type="function">
    <text evidence="2">May play the central regulatory role in sporulation. It may be an element of the effector pathway responsible for the activation of sporulation genes in response to nutritional stress. Spo0A may act in concert with spo0H (a sigma factor) to control the expression of some genes that are critical to the sporulation process.</text>
</comment>
<reference evidence="6 7" key="1">
    <citation type="submission" date="2019-07" db="EMBL/GenBank/DDBJ databases">
        <authorList>
            <person name="Hibberd C M."/>
            <person name="Gehrig L. J."/>
            <person name="Chang H.-W."/>
            <person name="Venkatesh S."/>
        </authorList>
    </citation>
    <scope>NUCLEOTIDE SEQUENCE [LARGE SCALE GENOMIC DNA]</scope>
    <source>
        <strain evidence="6">Blautia_luti_SSTS_Bg7063</strain>
    </source>
</reference>
<dbReference type="Gene3D" id="2.40.50.1020">
    <property type="entry name" value="LytTr DNA-binding domain"/>
    <property type="match status" value="1"/>
</dbReference>
<organism evidence="6 7">
    <name type="scientific">Blautia luti</name>
    <dbReference type="NCBI Taxonomy" id="89014"/>
    <lineage>
        <taxon>Bacteria</taxon>
        <taxon>Bacillati</taxon>
        <taxon>Bacillota</taxon>
        <taxon>Clostridia</taxon>
        <taxon>Lachnospirales</taxon>
        <taxon>Lachnospiraceae</taxon>
        <taxon>Blautia</taxon>
    </lineage>
</organism>
<dbReference type="SUPFAM" id="SSF52172">
    <property type="entry name" value="CheY-like"/>
    <property type="match status" value="1"/>
</dbReference>
<proteinExistence type="predicted"/>
<evidence type="ECO:0000259" key="4">
    <source>
        <dbReference type="PROSITE" id="PS50110"/>
    </source>
</evidence>
<feature type="domain" description="Response regulatory" evidence="4">
    <location>
        <begin position="3"/>
        <end position="122"/>
    </location>
</feature>
<dbReference type="SMART" id="SM00850">
    <property type="entry name" value="LytTR"/>
    <property type="match status" value="1"/>
</dbReference>
<dbReference type="GO" id="GO:0003677">
    <property type="term" value="F:DNA binding"/>
    <property type="evidence" value="ECO:0007669"/>
    <property type="project" value="InterPro"/>
</dbReference>
<dbReference type="EMBL" id="CABHNW010000153">
    <property type="protein sequence ID" value="VUX40414.1"/>
    <property type="molecule type" value="Genomic_DNA"/>
</dbReference>
<dbReference type="GO" id="GO:0000156">
    <property type="term" value="F:phosphorelay response regulator activity"/>
    <property type="evidence" value="ECO:0007669"/>
    <property type="project" value="InterPro"/>
</dbReference>
<dbReference type="Gene3D" id="3.40.50.2300">
    <property type="match status" value="1"/>
</dbReference>
<sequence>MLKIAICEDSEIFVEIIKKNIETILKVPYELHPYISGKEFMTALPETRCPYDIVFLDISLGDDTVSGIELGQMINGENPRTQLIFISQYLEYASDVYSTKHTYFIYKNRLNEYLPAALDAALKNLQTNEEQFLTLKIRHSHIRIAVNDILYLERNLRETLIYTKIETYTVRDKLNILQQQLPDFFVCCHRSFLVNLHAVSRLQHTEITLTTGQQIPVSRAHYKDVKKSFSLLML</sequence>
<evidence type="ECO:0000259" key="5">
    <source>
        <dbReference type="PROSITE" id="PS50930"/>
    </source>
</evidence>
<dbReference type="PANTHER" id="PTHR37299">
    <property type="entry name" value="TRANSCRIPTIONAL REGULATOR-RELATED"/>
    <property type="match status" value="1"/>
</dbReference>
<evidence type="ECO:0000256" key="3">
    <source>
        <dbReference type="PROSITE-ProRule" id="PRU00169"/>
    </source>
</evidence>
<dbReference type="PROSITE" id="PS50930">
    <property type="entry name" value="HTH_LYTTR"/>
    <property type="match status" value="1"/>
</dbReference>
<dbReference type="Proteomes" id="UP000408482">
    <property type="component" value="Unassembled WGS sequence"/>
</dbReference>
<keyword evidence="3" id="KW-0597">Phosphoprotein</keyword>
<dbReference type="PROSITE" id="PS50110">
    <property type="entry name" value="RESPONSE_REGULATORY"/>
    <property type="match status" value="1"/>
</dbReference>
<dbReference type="InterPro" id="IPR011006">
    <property type="entry name" value="CheY-like_superfamily"/>
</dbReference>
<evidence type="ECO:0000313" key="6">
    <source>
        <dbReference type="EMBL" id="VUX40414.1"/>
    </source>
</evidence>
<dbReference type="Pfam" id="PF04397">
    <property type="entry name" value="LytTR"/>
    <property type="match status" value="1"/>
</dbReference>
<keyword evidence="7" id="KW-1185">Reference proteome</keyword>
<dbReference type="RefSeq" id="WP_186290100.1">
    <property type="nucleotide sequence ID" value="NZ_CABHMX010000009.1"/>
</dbReference>
<feature type="modified residue" description="4-aspartylphosphate" evidence="3">
    <location>
        <position position="57"/>
    </location>
</feature>
<evidence type="ECO:0000313" key="7">
    <source>
        <dbReference type="Proteomes" id="UP000408482"/>
    </source>
</evidence>
<gene>
    <name evidence="6" type="primary">lytR_2</name>
    <name evidence="6" type="ORF">RSSSTS7063_01016</name>
</gene>
<dbReference type="InterPro" id="IPR001789">
    <property type="entry name" value="Sig_transdc_resp-reg_receiver"/>
</dbReference>
<accession>A0A564W699</accession>
<dbReference type="AlphaFoldDB" id="A0A564W699"/>
<dbReference type="InterPro" id="IPR046947">
    <property type="entry name" value="LytR-like"/>
</dbReference>
<name>A0A564W699_9FIRM</name>
<protein>
    <recommendedName>
        <fullName evidence="1">Stage 0 sporulation protein A homolog</fullName>
    </recommendedName>
</protein>
<evidence type="ECO:0000256" key="2">
    <source>
        <dbReference type="ARBA" id="ARBA00024867"/>
    </source>
</evidence>
<dbReference type="PANTHER" id="PTHR37299:SF1">
    <property type="entry name" value="STAGE 0 SPORULATION PROTEIN A HOMOLOG"/>
    <property type="match status" value="1"/>
</dbReference>
<dbReference type="Pfam" id="PF00072">
    <property type="entry name" value="Response_reg"/>
    <property type="match status" value="1"/>
</dbReference>